<reference evidence="3" key="1">
    <citation type="submission" date="2017-11" db="EMBL/GenBank/DDBJ databases">
        <authorList>
            <person name="Watanabe M."/>
            <person name="Kojima H."/>
        </authorList>
    </citation>
    <scope>NUCLEOTIDE SEQUENCE [LARGE SCALE GENOMIC DNA]</scope>
    <source>
        <strain evidence="3">Tokyo 01</strain>
    </source>
</reference>
<evidence type="ECO:0000256" key="1">
    <source>
        <dbReference type="SAM" id="Phobius"/>
    </source>
</evidence>
<keyword evidence="1" id="KW-1133">Transmembrane helix</keyword>
<evidence type="ECO:0000313" key="2">
    <source>
        <dbReference type="EMBL" id="GBC60194.1"/>
    </source>
</evidence>
<keyword evidence="1" id="KW-0472">Membrane</keyword>
<dbReference type="InterPro" id="IPR014717">
    <property type="entry name" value="Transl_elong_EF1B/ribsomal_bS6"/>
</dbReference>
<comment type="caution">
    <text evidence="2">The sequence shown here is derived from an EMBL/GenBank/DDBJ whole genome shotgun (WGS) entry which is preliminary data.</text>
</comment>
<evidence type="ECO:0000313" key="3">
    <source>
        <dbReference type="Proteomes" id="UP000288096"/>
    </source>
</evidence>
<dbReference type="Pfam" id="PF10741">
    <property type="entry name" value="T2SSM_b"/>
    <property type="match status" value="1"/>
</dbReference>
<dbReference type="EMBL" id="BEXT01000001">
    <property type="protein sequence ID" value="GBC60194.1"/>
    <property type="molecule type" value="Genomic_DNA"/>
</dbReference>
<reference evidence="3" key="2">
    <citation type="submission" date="2019-01" db="EMBL/GenBank/DDBJ databases">
        <title>Genome sequence of Desulfonema ishimotonii strain Tokyo 01.</title>
        <authorList>
            <person name="Fukui M."/>
        </authorList>
    </citation>
    <scope>NUCLEOTIDE SEQUENCE [LARGE SCALE GENOMIC DNA]</scope>
    <source>
        <strain evidence="3">Tokyo 01</strain>
    </source>
</reference>
<dbReference type="Gene3D" id="3.30.70.60">
    <property type="match status" value="1"/>
</dbReference>
<dbReference type="InterPro" id="IPR034756">
    <property type="entry name" value="T2SSM_b"/>
</dbReference>
<keyword evidence="3" id="KW-1185">Reference proteome</keyword>
<sequence length="187" mass="21070">MTKERKYILIIGAVLLVIGAMYRFSGEIGNLFAGGDETLVRQKQVLKYRKVVREKGLLQERFNVLNRTLSRSESGLLTGGTSALAAVDIQNILNDIAGRSQAEIRTMRVMRPVEPEEGGVYIAVPVQVALDVTIRQLEDILYRIENSPRLLKISNIRIRLPNTRNPEKIQVTFTVEGFMKDKNTAEI</sequence>
<dbReference type="RefSeq" id="WP_166404921.1">
    <property type="nucleotide sequence ID" value="NZ_BEXT01000001.1"/>
</dbReference>
<dbReference type="Proteomes" id="UP000288096">
    <property type="component" value="Unassembled WGS sequence"/>
</dbReference>
<gene>
    <name evidence="2" type="ORF">DENIS_1145</name>
</gene>
<accession>A0A401FTB4</accession>
<feature type="transmembrane region" description="Helical" evidence="1">
    <location>
        <begin position="7"/>
        <end position="24"/>
    </location>
</feature>
<dbReference type="NCBIfam" id="NF040576">
    <property type="entry name" value="T2SS_GspM_XpsM"/>
    <property type="match status" value="1"/>
</dbReference>
<name>A0A401FTB4_9BACT</name>
<dbReference type="AlphaFoldDB" id="A0A401FTB4"/>
<keyword evidence="1" id="KW-0812">Transmembrane</keyword>
<proteinExistence type="predicted"/>
<organism evidence="2 3">
    <name type="scientific">Desulfonema ishimotonii</name>
    <dbReference type="NCBI Taxonomy" id="45657"/>
    <lineage>
        <taxon>Bacteria</taxon>
        <taxon>Pseudomonadati</taxon>
        <taxon>Thermodesulfobacteriota</taxon>
        <taxon>Desulfobacteria</taxon>
        <taxon>Desulfobacterales</taxon>
        <taxon>Desulfococcaceae</taxon>
        <taxon>Desulfonema</taxon>
    </lineage>
</organism>
<evidence type="ECO:0008006" key="4">
    <source>
        <dbReference type="Google" id="ProtNLM"/>
    </source>
</evidence>
<protein>
    <recommendedName>
        <fullName evidence="4">General secretion pathway protein GspM</fullName>
    </recommendedName>
</protein>